<evidence type="ECO:0000313" key="1">
    <source>
        <dbReference type="EMBL" id="CAG6740358.1"/>
    </source>
</evidence>
<sequence>MPVDSIIERASAKLDIQSLNEWVAIIKMSRQNPFPYEVKVLEYTDFKNWAEHVIFPKNLKKYDSGANIEIRNFFSVTMQSKSNVLTFRMNNATDRNEQITLNIPPQSPTVKNLYTIRLPISIAKYKDLKNLCDKNVIRKGLACEFLNLPHKGSVDDSLIETDEEDVVEEPKEF</sequence>
<dbReference type="AlphaFoldDB" id="A0A8D8Z3R6"/>
<dbReference type="EMBL" id="HBUF01088648">
    <property type="protein sequence ID" value="CAG6635017.1"/>
    <property type="molecule type" value="Transcribed_RNA"/>
</dbReference>
<protein>
    <submittedName>
        <fullName evidence="1">Uncharacterized protein</fullName>
    </submittedName>
</protein>
<name>A0A8D8Z3R6_9HEMI</name>
<dbReference type="EMBL" id="HBUF01418540">
    <property type="protein sequence ID" value="CAG6740358.1"/>
    <property type="molecule type" value="Transcribed_RNA"/>
</dbReference>
<accession>A0A8D8Z3R6</accession>
<organism evidence="1">
    <name type="scientific">Cacopsylla melanoneura</name>
    <dbReference type="NCBI Taxonomy" id="428564"/>
    <lineage>
        <taxon>Eukaryota</taxon>
        <taxon>Metazoa</taxon>
        <taxon>Ecdysozoa</taxon>
        <taxon>Arthropoda</taxon>
        <taxon>Hexapoda</taxon>
        <taxon>Insecta</taxon>
        <taxon>Pterygota</taxon>
        <taxon>Neoptera</taxon>
        <taxon>Paraneoptera</taxon>
        <taxon>Hemiptera</taxon>
        <taxon>Sternorrhyncha</taxon>
        <taxon>Psylloidea</taxon>
        <taxon>Psyllidae</taxon>
        <taxon>Psyllinae</taxon>
        <taxon>Cacopsylla</taxon>
    </lineage>
</organism>
<proteinExistence type="predicted"/>
<reference evidence="1" key="1">
    <citation type="submission" date="2021-05" db="EMBL/GenBank/DDBJ databases">
        <authorList>
            <person name="Alioto T."/>
            <person name="Alioto T."/>
            <person name="Gomez Garrido J."/>
        </authorList>
    </citation>
    <scope>NUCLEOTIDE SEQUENCE</scope>
</reference>